<dbReference type="AlphaFoldDB" id="A0A5B7ETR1"/>
<dbReference type="EMBL" id="VSRR010003527">
    <property type="protein sequence ID" value="MPC36469.1"/>
    <property type="molecule type" value="Genomic_DNA"/>
</dbReference>
<evidence type="ECO:0000313" key="3">
    <source>
        <dbReference type="Proteomes" id="UP000324222"/>
    </source>
</evidence>
<reference evidence="2 3" key="1">
    <citation type="submission" date="2019-05" db="EMBL/GenBank/DDBJ databases">
        <title>Another draft genome of Portunus trituberculatus and its Hox gene families provides insights of decapod evolution.</title>
        <authorList>
            <person name="Jeong J.-H."/>
            <person name="Song I."/>
            <person name="Kim S."/>
            <person name="Choi T."/>
            <person name="Kim D."/>
            <person name="Ryu S."/>
            <person name="Kim W."/>
        </authorList>
    </citation>
    <scope>NUCLEOTIDE SEQUENCE [LARGE SCALE GENOMIC DNA]</scope>
    <source>
        <tissue evidence="2">Muscle</tissue>
    </source>
</reference>
<comment type="caution">
    <text evidence="2">The sequence shown here is derived from an EMBL/GenBank/DDBJ whole genome shotgun (WGS) entry which is preliminary data.</text>
</comment>
<name>A0A5B7ETR1_PORTR</name>
<accession>A0A5B7ETR1</accession>
<gene>
    <name evidence="2" type="ORF">E2C01_029927</name>
</gene>
<proteinExistence type="predicted"/>
<keyword evidence="3" id="KW-1185">Reference proteome</keyword>
<evidence type="ECO:0000256" key="1">
    <source>
        <dbReference type="SAM" id="MobiDB-lite"/>
    </source>
</evidence>
<dbReference type="Proteomes" id="UP000324222">
    <property type="component" value="Unassembled WGS sequence"/>
</dbReference>
<organism evidence="2 3">
    <name type="scientific">Portunus trituberculatus</name>
    <name type="common">Swimming crab</name>
    <name type="synonym">Neptunus trituberculatus</name>
    <dbReference type="NCBI Taxonomy" id="210409"/>
    <lineage>
        <taxon>Eukaryota</taxon>
        <taxon>Metazoa</taxon>
        <taxon>Ecdysozoa</taxon>
        <taxon>Arthropoda</taxon>
        <taxon>Crustacea</taxon>
        <taxon>Multicrustacea</taxon>
        <taxon>Malacostraca</taxon>
        <taxon>Eumalacostraca</taxon>
        <taxon>Eucarida</taxon>
        <taxon>Decapoda</taxon>
        <taxon>Pleocyemata</taxon>
        <taxon>Brachyura</taxon>
        <taxon>Eubrachyura</taxon>
        <taxon>Portunoidea</taxon>
        <taxon>Portunidae</taxon>
        <taxon>Portuninae</taxon>
        <taxon>Portunus</taxon>
    </lineage>
</organism>
<evidence type="ECO:0000313" key="2">
    <source>
        <dbReference type="EMBL" id="MPC36469.1"/>
    </source>
</evidence>
<sequence>MQHLTTTQIHQAPIKKEEQIPLCLLAQIPNQSIIGLKTSQLSQWLQPKYQCRDSSTITTLNHNHCSNRQTNTNDFDNSSDDVRKW</sequence>
<feature type="region of interest" description="Disordered" evidence="1">
    <location>
        <begin position="62"/>
        <end position="85"/>
    </location>
</feature>
<protein>
    <submittedName>
        <fullName evidence="2">Uncharacterized protein</fullName>
    </submittedName>
</protein>